<dbReference type="InterPro" id="IPR002563">
    <property type="entry name" value="Flavin_Rdtase-like_dom"/>
</dbReference>
<comment type="caution">
    <text evidence="3">The sequence shown here is derived from an EMBL/GenBank/DDBJ whole genome shotgun (WGS) entry which is preliminary data.</text>
</comment>
<evidence type="ECO:0000256" key="1">
    <source>
        <dbReference type="ARBA" id="ARBA00023002"/>
    </source>
</evidence>
<dbReference type="SUPFAM" id="SSF50475">
    <property type="entry name" value="FMN-binding split barrel"/>
    <property type="match status" value="1"/>
</dbReference>
<dbReference type="EMBL" id="LYMM01000036">
    <property type="protein sequence ID" value="PNU04370.1"/>
    <property type="molecule type" value="Genomic_DNA"/>
</dbReference>
<dbReference type="InterPro" id="IPR012349">
    <property type="entry name" value="Split_barrel_FMN-bd"/>
</dbReference>
<name>A0A2K2FZZ7_9SPHN</name>
<dbReference type="Gene3D" id="2.30.110.10">
    <property type="entry name" value="Electron Transport, Fmn-binding Protein, Chain A"/>
    <property type="match status" value="1"/>
</dbReference>
<dbReference type="PANTHER" id="PTHR30466:SF1">
    <property type="entry name" value="FMN REDUCTASE (NADH) RUTF"/>
    <property type="match status" value="1"/>
</dbReference>
<accession>A0A2K2FZZ7</accession>
<proteinExistence type="predicted"/>
<dbReference type="Pfam" id="PF01613">
    <property type="entry name" value="Flavin_Reduct"/>
    <property type="match status" value="1"/>
</dbReference>
<keyword evidence="1" id="KW-0560">Oxidoreductase</keyword>
<feature type="domain" description="Flavin reductase like" evidence="2">
    <location>
        <begin position="11"/>
        <end position="157"/>
    </location>
</feature>
<dbReference type="SMART" id="SM00903">
    <property type="entry name" value="Flavin_Reduct"/>
    <property type="match status" value="1"/>
</dbReference>
<dbReference type="GO" id="GO:0010181">
    <property type="term" value="F:FMN binding"/>
    <property type="evidence" value="ECO:0007669"/>
    <property type="project" value="InterPro"/>
</dbReference>
<evidence type="ECO:0000259" key="2">
    <source>
        <dbReference type="SMART" id="SM00903"/>
    </source>
</evidence>
<dbReference type="GO" id="GO:0042602">
    <property type="term" value="F:riboflavin reductase (NADPH) activity"/>
    <property type="evidence" value="ECO:0007669"/>
    <property type="project" value="TreeGrafter"/>
</dbReference>
<dbReference type="RefSeq" id="WP_103096315.1">
    <property type="nucleotide sequence ID" value="NZ_LYMM01000036.1"/>
</dbReference>
<dbReference type="PANTHER" id="PTHR30466">
    <property type="entry name" value="FLAVIN REDUCTASE"/>
    <property type="match status" value="1"/>
</dbReference>
<reference evidence="3 4" key="1">
    <citation type="submission" date="2016-05" db="EMBL/GenBank/DDBJ databases">
        <title>Complete genome sequence of Novosphingobium guangzhouense SA925(T).</title>
        <authorList>
            <person name="Sha S."/>
        </authorList>
    </citation>
    <scope>NUCLEOTIDE SEQUENCE [LARGE SCALE GENOMIC DNA]</scope>
    <source>
        <strain evidence="3 4">SA925</strain>
    </source>
</reference>
<dbReference type="GO" id="GO:0006208">
    <property type="term" value="P:pyrimidine nucleobase catabolic process"/>
    <property type="evidence" value="ECO:0007669"/>
    <property type="project" value="TreeGrafter"/>
</dbReference>
<dbReference type="InterPro" id="IPR050268">
    <property type="entry name" value="NADH-dep_flavin_reductase"/>
</dbReference>
<evidence type="ECO:0000313" key="4">
    <source>
        <dbReference type="Proteomes" id="UP000236327"/>
    </source>
</evidence>
<dbReference type="Proteomes" id="UP000236327">
    <property type="component" value="Unassembled WGS sequence"/>
</dbReference>
<keyword evidence="4" id="KW-1185">Reference proteome</keyword>
<protein>
    <recommendedName>
        <fullName evidence="2">Flavin reductase like domain-containing protein</fullName>
    </recommendedName>
</protein>
<gene>
    <name evidence="3" type="ORF">A8V01_20510</name>
</gene>
<dbReference type="AlphaFoldDB" id="A0A2K2FZZ7"/>
<dbReference type="OrthoDB" id="9789254at2"/>
<organism evidence="3 4">
    <name type="scientific">Novosphingobium guangzhouense</name>
    <dbReference type="NCBI Taxonomy" id="1850347"/>
    <lineage>
        <taxon>Bacteria</taxon>
        <taxon>Pseudomonadati</taxon>
        <taxon>Pseudomonadota</taxon>
        <taxon>Alphaproteobacteria</taxon>
        <taxon>Sphingomonadales</taxon>
        <taxon>Sphingomonadaceae</taxon>
        <taxon>Novosphingobium</taxon>
    </lineage>
</organism>
<sequence>MIESPDFRAAMARLGAAVNIITTDGPGGRHGMTASAVCSISDTPASLLVCINKSARMHALVEANGVLCVNVLSAGQEPLSALFAGHAASADERFAQGSWSAMANGAAALSGALCTFGCRVTSIHEVGTHSMFVCAVEELRMREDGDGLVYFGRAYHRLPQTVTG</sequence>
<evidence type="ECO:0000313" key="3">
    <source>
        <dbReference type="EMBL" id="PNU04370.1"/>
    </source>
</evidence>